<comment type="caution">
    <text evidence="4">The sequence shown here is derived from an EMBL/GenBank/DDBJ whole genome shotgun (WGS) entry which is preliminary data.</text>
</comment>
<dbReference type="EMBL" id="JAUJDW010000095">
    <property type="protein sequence ID" value="KAK0638365.1"/>
    <property type="molecule type" value="Genomic_DNA"/>
</dbReference>
<sequence length="438" mass="48101">MVSLKPEQYTVGWIAALPDELTAALELLDEEHDTPTGWRQPPKDANDYSFGRINKLNIILACLPLGGIGTSNAAVVATTMLNTFPQIRFGLMVGIGAGVPELPDRDIRLGDVVVSKPGDRDGGVVQYDMGRAQGDGKFERIGTLNKPPMVLLNAASGLQIKQTRRKTKIAAMIRGIDQAIREEENYQYQGAENDQLFDNMGEQEIPRGLGQQDRSNSPRIFFGTIASGNAVIKNAKRRAEIVELAGKNTMCIEMEAAGLMDSFPCLIVRGICDYADCHKSDGWQRYAALTAAATAKELLLGMNAGEVEGTKSASDAMGLKKPDPQPYSPPHPPPTSGIPGLNAGDIDKLRKRLELAESEIRDQKKLQDRVKANEDSIRDLQGKIAQLTNNEPGNVNNGNRDLQKRLKKTETELRELRKRVKDLEEAEAYSSEDCYECH</sequence>
<dbReference type="Proteomes" id="UP001175001">
    <property type="component" value="Unassembled WGS sequence"/>
</dbReference>
<organism evidence="4 5">
    <name type="scientific">Lasiodiplodia hormozganensis</name>
    <dbReference type="NCBI Taxonomy" id="869390"/>
    <lineage>
        <taxon>Eukaryota</taxon>
        <taxon>Fungi</taxon>
        <taxon>Dikarya</taxon>
        <taxon>Ascomycota</taxon>
        <taxon>Pezizomycotina</taxon>
        <taxon>Dothideomycetes</taxon>
        <taxon>Dothideomycetes incertae sedis</taxon>
        <taxon>Botryosphaeriales</taxon>
        <taxon>Botryosphaeriaceae</taxon>
        <taxon>Lasiodiplodia</taxon>
    </lineage>
</organism>
<accession>A0AA39XRB7</accession>
<evidence type="ECO:0000259" key="3">
    <source>
        <dbReference type="Pfam" id="PF01048"/>
    </source>
</evidence>
<evidence type="ECO:0000256" key="2">
    <source>
        <dbReference type="SAM" id="MobiDB-lite"/>
    </source>
</evidence>
<dbReference type="Gene3D" id="3.40.50.1580">
    <property type="entry name" value="Nucleoside phosphorylase domain"/>
    <property type="match status" value="1"/>
</dbReference>
<dbReference type="GO" id="GO:0003824">
    <property type="term" value="F:catalytic activity"/>
    <property type="evidence" value="ECO:0007669"/>
    <property type="project" value="InterPro"/>
</dbReference>
<dbReference type="PANTHER" id="PTHR46082">
    <property type="entry name" value="ATP/GTP-BINDING PROTEIN-RELATED"/>
    <property type="match status" value="1"/>
</dbReference>
<dbReference type="InterPro" id="IPR035994">
    <property type="entry name" value="Nucleoside_phosphorylase_sf"/>
</dbReference>
<name>A0AA39XRB7_9PEZI</name>
<dbReference type="InterPro" id="IPR053137">
    <property type="entry name" value="NLR-like"/>
</dbReference>
<gene>
    <name evidence="4" type="ORF">DIS24_g9896</name>
</gene>
<feature type="domain" description="Nucleoside phosphorylase" evidence="3">
    <location>
        <begin position="11"/>
        <end position="284"/>
    </location>
</feature>
<dbReference type="PANTHER" id="PTHR46082:SF11">
    <property type="entry name" value="AAA+ ATPASE DOMAIN-CONTAINING PROTEIN-RELATED"/>
    <property type="match status" value="1"/>
</dbReference>
<evidence type="ECO:0000313" key="4">
    <source>
        <dbReference type="EMBL" id="KAK0638365.1"/>
    </source>
</evidence>
<evidence type="ECO:0000256" key="1">
    <source>
        <dbReference type="SAM" id="Coils"/>
    </source>
</evidence>
<evidence type="ECO:0000313" key="5">
    <source>
        <dbReference type="Proteomes" id="UP001175001"/>
    </source>
</evidence>
<dbReference type="Pfam" id="PF01048">
    <property type="entry name" value="PNP_UDP_1"/>
    <property type="match status" value="1"/>
</dbReference>
<proteinExistence type="predicted"/>
<feature type="compositionally biased region" description="Pro residues" evidence="2">
    <location>
        <begin position="324"/>
        <end position="336"/>
    </location>
</feature>
<keyword evidence="1" id="KW-0175">Coiled coil</keyword>
<feature type="region of interest" description="Disordered" evidence="2">
    <location>
        <begin position="310"/>
        <end position="343"/>
    </location>
</feature>
<reference evidence="4" key="1">
    <citation type="submission" date="2023-06" db="EMBL/GenBank/DDBJ databases">
        <title>Multi-omics analyses reveal the molecular pathogenesis toolkit of Lasiodiplodia hormozganensis, a cross-kingdom pathogen.</title>
        <authorList>
            <person name="Felix C."/>
            <person name="Meneses R."/>
            <person name="Goncalves M.F.M."/>
            <person name="Tilleman L."/>
            <person name="Duarte A.S."/>
            <person name="Jorrin-Novo J.V."/>
            <person name="Van De Peer Y."/>
            <person name="Deforce D."/>
            <person name="Van Nieuwerburgh F."/>
            <person name="Esteves A.C."/>
            <person name="Alves A."/>
        </authorList>
    </citation>
    <scope>NUCLEOTIDE SEQUENCE</scope>
    <source>
        <strain evidence="4">CBS 339.90</strain>
    </source>
</reference>
<dbReference type="SUPFAM" id="SSF53167">
    <property type="entry name" value="Purine and uridine phosphorylases"/>
    <property type="match status" value="1"/>
</dbReference>
<keyword evidence="5" id="KW-1185">Reference proteome</keyword>
<dbReference type="InterPro" id="IPR000845">
    <property type="entry name" value="Nucleoside_phosphorylase_d"/>
</dbReference>
<dbReference type="AlphaFoldDB" id="A0AA39XRB7"/>
<feature type="coiled-coil region" evidence="1">
    <location>
        <begin position="346"/>
        <end position="426"/>
    </location>
</feature>
<dbReference type="GO" id="GO:0009116">
    <property type="term" value="P:nucleoside metabolic process"/>
    <property type="evidence" value="ECO:0007669"/>
    <property type="project" value="InterPro"/>
</dbReference>
<protein>
    <recommendedName>
        <fullName evidence="3">Nucleoside phosphorylase domain-containing protein</fullName>
    </recommendedName>
</protein>